<dbReference type="PANTHER" id="PTHR15407">
    <property type="entry name" value="FUKUTIN-RELATED"/>
    <property type="match status" value="1"/>
</dbReference>
<dbReference type="GO" id="GO:0016020">
    <property type="term" value="C:membrane"/>
    <property type="evidence" value="ECO:0007669"/>
    <property type="project" value="UniProtKB-SubCell"/>
</dbReference>
<evidence type="ECO:0000256" key="3">
    <source>
        <dbReference type="ARBA" id="ARBA00022989"/>
    </source>
</evidence>
<accession>A0A2S4KVJ5</accession>
<name>A0A2S4KVJ5_9HYPO</name>
<dbReference type="STRING" id="94208.A0A2S4KVJ5"/>
<keyword evidence="4" id="KW-0472">Membrane</keyword>
<protein>
    <submittedName>
        <fullName evidence="6">Protein MNN4</fullName>
    </submittedName>
</protein>
<dbReference type="PANTHER" id="PTHR15407:SF28">
    <property type="entry name" value="RIBITOL-5-PHOSPHATE TRANSFERASE FKTN"/>
    <property type="match status" value="1"/>
</dbReference>
<feature type="domain" description="LicD/FKTN/FKRP nucleotidyltransferase" evidence="5">
    <location>
        <begin position="89"/>
        <end position="171"/>
    </location>
</feature>
<dbReference type="InterPro" id="IPR007074">
    <property type="entry name" value="LicD/FKTN/FKRP_NTP_transf"/>
</dbReference>
<proteinExistence type="predicted"/>
<gene>
    <name evidence="6" type="ORF">TPAR_05550</name>
</gene>
<dbReference type="Pfam" id="PF04991">
    <property type="entry name" value="LicD"/>
    <property type="match status" value="1"/>
</dbReference>
<dbReference type="Proteomes" id="UP000237481">
    <property type="component" value="Unassembled WGS sequence"/>
</dbReference>
<evidence type="ECO:0000259" key="5">
    <source>
        <dbReference type="Pfam" id="PF04991"/>
    </source>
</evidence>
<reference evidence="6 7" key="1">
    <citation type="submission" date="2018-01" db="EMBL/GenBank/DDBJ databases">
        <title>Harnessing the power of phylogenomics to disentangle the directionality and signatures of interkingdom host jumping in the parasitic fungal genus Tolypocladium.</title>
        <authorList>
            <person name="Quandt C.A."/>
            <person name="Patterson W."/>
            <person name="Spatafora J.W."/>
        </authorList>
    </citation>
    <scope>NUCLEOTIDE SEQUENCE [LARGE SCALE GENOMIC DNA]</scope>
    <source>
        <strain evidence="6 7">NRBC 100945</strain>
    </source>
</reference>
<keyword evidence="2" id="KW-0812">Transmembrane</keyword>
<comment type="caution">
    <text evidence="6">The sequence shown here is derived from an EMBL/GenBank/DDBJ whole genome shotgun (WGS) entry which is preliminary data.</text>
</comment>
<evidence type="ECO:0000256" key="4">
    <source>
        <dbReference type="ARBA" id="ARBA00023136"/>
    </source>
</evidence>
<sequence length="287" mass="32615">MSSLKALLGFGLASLGLASLGLASLGLFAMHEGDDANNIPKYFVEPAGSLARRHYNLRFFKDEVRYDEHHDALRDLIRSYLATAGGGTSWDDDLDVQVSNYTLQWLGDNLNYTEHVYNSTSAGGELVTKTYLLDINPHHVDIDRGDSSNIIDGSWIDTDNGIFIDITGVRKRESNRPGSWTCKDQHRYAIQDLWPLHVTKFEGVRCRVPYNFQKVLVDEYGAKSLVTEEQRRFADQGNGSHRWDRVAKKWFKYLPRTRVSEKLRLQQLLGTRYKGPPVSTSDSSKEQ</sequence>
<dbReference type="OrthoDB" id="444255at2759"/>
<dbReference type="EMBL" id="PKSG01000560">
    <property type="protein sequence ID" value="POR34225.1"/>
    <property type="molecule type" value="Genomic_DNA"/>
</dbReference>
<dbReference type="AlphaFoldDB" id="A0A2S4KVJ5"/>
<comment type="subcellular location">
    <subcellularLocation>
        <location evidence="1">Membrane</location>
        <topology evidence="1">Single-pass membrane protein</topology>
    </subcellularLocation>
</comment>
<evidence type="ECO:0000313" key="7">
    <source>
        <dbReference type="Proteomes" id="UP000237481"/>
    </source>
</evidence>
<evidence type="ECO:0000256" key="2">
    <source>
        <dbReference type="ARBA" id="ARBA00022692"/>
    </source>
</evidence>
<evidence type="ECO:0000256" key="1">
    <source>
        <dbReference type="ARBA" id="ARBA00004167"/>
    </source>
</evidence>
<dbReference type="InterPro" id="IPR009644">
    <property type="entry name" value="FKTN/MNN4/W02B3.4-1"/>
</dbReference>
<organism evidence="6 7">
    <name type="scientific">Tolypocladium paradoxum</name>
    <dbReference type="NCBI Taxonomy" id="94208"/>
    <lineage>
        <taxon>Eukaryota</taxon>
        <taxon>Fungi</taxon>
        <taxon>Dikarya</taxon>
        <taxon>Ascomycota</taxon>
        <taxon>Pezizomycotina</taxon>
        <taxon>Sordariomycetes</taxon>
        <taxon>Hypocreomycetidae</taxon>
        <taxon>Hypocreales</taxon>
        <taxon>Ophiocordycipitaceae</taxon>
        <taxon>Tolypocladium</taxon>
    </lineage>
</organism>
<evidence type="ECO:0000313" key="6">
    <source>
        <dbReference type="EMBL" id="POR34225.1"/>
    </source>
</evidence>
<keyword evidence="7" id="KW-1185">Reference proteome</keyword>
<keyword evidence="3" id="KW-1133">Transmembrane helix</keyword>